<reference evidence="1 2" key="1">
    <citation type="submission" date="2019-08" db="EMBL/GenBank/DDBJ databases">
        <title>Emerging of two pre-pandemic pathogenic O4:KUT lineages of Vibrio parahaemolyticus in coastal eastern China.</title>
        <authorList>
            <person name="Yu H."/>
        </authorList>
    </citation>
    <scope>NUCLEOTIDE SEQUENCE [LARGE SCALE GENOMIC DNA]</scope>
    <source>
        <strain evidence="1 2">HZ17-383</strain>
    </source>
</reference>
<evidence type="ECO:0000313" key="1">
    <source>
        <dbReference type="EMBL" id="TXN14638.1"/>
    </source>
</evidence>
<dbReference type="AlphaFoldDB" id="A0AA46L2R0"/>
<dbReference type="EMBL" id="VRMQ01000005">
    <property type="protein sequence ID" value="TXN14638.1"/>
    <property type="molecule type" value="Genomic_DNA"/>
</dbReference>
<accession>A0AA46L2R0</accession>
<comment type="caution">
    <text evidence="1">The sequence shown here is derived from an EMBL/GenBank/DDBJ whole genome shotgun (WGS) entry which is preliminary data.</text>
</comment>
<dbReference type="RefSeq" id="WP_147724822.1">
    <property type="nucleotide sequence ID" value="NZ_VRMQ01000005.1"/>
</dbReference>
<protein>
    <submittedName>
        <fullName evidence="1">Uncharacterized protein</fullName>
    </submittedName>
</protein>
<name>A0AA46L2R0_VIBPH</name>
<proteinExistence type="predicted"/>
<sequence>MMTLTTFSEKQSDSQAHVYWRVGTKRGGVLDVTLDFEHSDSALIAELYAIQHLLFVELVLGREPGSGNGYRLTVSKGAIKKLALGRSDKKYVYKYSSFLQNRMAGVTIEVSQSKDFLPVLDDVPIVELAVDSRDLSCELQTISTPAMGKVKITKHAVEQYVSRLCSGKPKNPWLSLVKRLQHPKLCRSILTDKVRQHKVRKYGTTDNIEEWRHPDDEFRFLVLKNGDTRTLVTSYPRC</sequence>
<organism evidence="1 2">
    <name type="scientific">Vibrio parahaemolyticus</name>
    <dbReference type="NCBI Taxonomy" id="670"/>
    <lineage>
        <taxon>Bacteria</taxon>
        <taxon>Pseudomonadati</taxon>
        <taxon>Pseudomonadota</taxon>
        <taxon>Gammaproteobacteria</taxon>
        <taxon>Vibrionales</taxon>
        <taxon>Vibrionaceae</taxon>
        <taxon>Vibrio</taxon>
    </lineage>
</organism>
<dbReference type="Proteomes" id="UP000321504">
    <property type="component" value="Unassembled WGS sequence"/>
</dbReference>
<evidence type="ECO:0000313" key="2">
    <source>
        <dbReference type="Proteomes" id="UP000321504"/>
    </source>
</evidence>
<gene>
    <name evidence="1" type="ORF">FVP01_19600</name>
</gene>